<evidence type="ECO:0000313" key="2">
    <source>
        <dbReference type="EMBL" id="GMT06826.1"/>
    </source>
</evidence>
<feature type="non-terminal residue" evidence="2">
    <location>
        <position position="1"/>
    </location>
</feature>
<comment type="caution">
    <text evidence="2">The sequence shown here is derived from an EMBL/GenBank/DDBJ whole genome shotgun (WGS) entry which is preliminary data.</text>
</comment>
<reference evidence="2" key="1">
    <citation type="submission" date="2023-10" db="EMBL/GenBank/DDBJ databases">
        <title>Genome assembly of Pristionchus species.</title>
        <authorList>
            <person name="Yoshida K."/>
            <person name="Sommer R.J."/>
        </authorList>
    </citation>
    <scope>NUCLEOTIDE SEQUENCE</scope>
    <source>
        <strain evidence="2">RS0144</strain>
    </source>
</reference>
<accession>A0AAV5UII3</accession>
<dbReference type="EMBL" id="BTSX01000006">
    <property type="protein sequence ID" value="GMT06824.1"/>
    <property type="molecule type" value="Genomic_DNA"/>
</dbReference>
<organism evidence="2 3">
    <name type="scientific">Pristionchus entomophagus</name>
    <dbReference type="NCBI Taxonomy" id="358040"/>
    <lineage>
        <taxon>Eukaryota</taxon>
        <taxon>Metazoa</taxon>
        <taxon>Ecdysozoa</taxon>
        <taxon>Nematoda</taxon>
        <taxon>Chromadorea</taxon>
        <taxon>Rhabditida</taxon>
        <taxon>Rhabditina</taxon>
        <taxon>Diplogasteromorpha</taxon>
        <taxon>Diplogasteroidea</taxon>
        <taxon>Neodiplogasteridae</taxon>
        <taxon>Pristionchus</taxon>
    </lineage>
</organism>
<protein>
    <submittedName>
        <fullName evidence="2">Uncharacterized protein</fullName>
    </submittedName>
</protein>
<proteinExistence type="predicted"/>
<name>A0AAV5UII3_9BILA</name>
<evidence type="ECO:0000313" key="1">
    <source>
        <dbReference type="EMBL" id="GMT06824.1"/>
    </source>
</evidence>
<sequence length="95" mass="10319">RPNTVDDNLDFLVSRRLDYVGAVVVSHLHGLSIIAHLDASFGVGSGGSQLDDASIFSCDSEYKIFIFNRLYYYLKSAVGSSKSLRTHALGAVSHV</sequence>
<keyword evidence="3" id="KW-1185">Reference proteome</keyword>
<evidence type="ECO:0000313" key="3">
    <source>
        <dbReference type="Proteomes" id="UP001432027"/>
    </source>
</evidence>
<dbReference type="Proteomes" id="UP001432027">
    <property type="component" value="Unassembled WGS sequence"/>
</dbReference>
<gene>
    <name evidence="1" type="ORF">PENTCL1PPCAC_28998</name>
    <name evidence="2" type="ORF">PENTCL1PPCAC_29000</name>
</gene>
<dbReference type="AlphaFoldDB" id="A0AAV5UII3"/>
<dbReference type="EMBL" id="BTSX01000006">
    <property type="protein sequence ID" value="GMT06826.1"/>
    <property type="molecule type" value="Genomic_DNA"/>
</dbReference>